<dbReference type="Proteomes" id="UP000646053">
    <property type="component" value="Unassembled WGS sequence"/>
</dbReference>
<protein>
    <submittedName>
        <fullName evidence="1">Uncharacterized protein</fullName>
    </submittedName>
</protein>
<organism evidence="1 2">
    <name type="scientific">Myxacorys almedinensis A</name>
    <dbReference type="NCBI Taxonomy" id="2690445"/>
    <lineage>
        <taxon>Bacteria</taxon>
        <taxon>Bacillati</taxon>
        <taxon>Cyanobacteriota</taxon>
        <taxon>Cyanophyceae</taxon>
        <taxon>Leptolyngbyales</taxon>
        <taxon>Leptolyngbyaceae</taxon>
        <taxon>Myxacorys</taxon>
        <taxon>Myxacorys almedinensis</taxon>
    </lineage>
</organism>
<comment type="caution">
    <text evidence="1">The sequence shown here is derived from an EMBL/GenBank/DDBJ whole genome shotgun (WGS) entry which is preliminary data.</text>
</comment>
<reference evidence="1" key="1">
    <citation type="submission" date="2019-12" db="EMBL/GenBank/DDBJ databases">
        <title>High-Quality draft genome sequences of three cyanobacteria isolated from the limestone walls of the Old Cathedral of Coimbra.</title>
        <authorList>
            <person name="Tiago I."/>
            <person name="Soares F."/>
            <person name="Portugal A."/>
        </authorList>
    </citation>
    <scope>NUCLEOTIDE SEQUENCE</scope>
    <source>
        <strain evidence="1">A</strain>
    </source>
</reference>
<sequence>MLCKTSQNSTLDRRPTNSLGVDSVLFAFGRMHGVAFYTDQAIPGFGTILGTFILDRLNKSGRCGHVLLPI</sequence>
<accession>A0A8J7Z574</accession>
<evidence type="ECO:0000313" key="1">
    <source>
        <dbReference type="EMBL" id="NDJ18391.1"/>
    </source>
</evidence>
<dbReference type="RefSeq" id="WP_162423910.1">
    <property type="nucleotide sequence ID" value="NZ_WVIE01000015.1"/>
</dbReference>
<dbReference type="AlphaFoldDB" id="A0A8J7Z574"/>
<evidence type="ECO:0000313" key="2">
    <source>
        <dbReference type="Proteomes" id="UP000646053"/>
    </source>
</evidence>
<gene>
    <name evidence="1" type="ORF">GS601_13995</name>
</gene>
<name>A0A8J7Z574_9CYAN</name>
<proteinExistence type="predicted"/>
<keyword evidence="2" id="KW-1185">Reference proteome</keyword>
<dbReference type="EMBL" id="WVIE01000015">
    <property type="protein sequence ID" value="NDJ18391.1"/>
    <property type="molecule type" value="Genomic_DNA"/>
</dbReference>